<sequence>MKTKTLCSVALLAVIGASLALPAGANAEAKSQAAKGTMTFTEDNDPKDVVDPEDPTKPIVDPKEPIIVNPDRGSFSIDAVTELNFGTDKVKAFASNPEYFAAAIPAKNADGDITRGNFVQFTDVRGTANHKYTVSAQLTKQFTAGTSASTFLKGATIDYSNAVITSKDPAAQWPATTVAGFKLAADAAGTGAGDSVKVLENKDASKGIGTYTIEFGQYGDGTADTTAESVKLTVPNTNILLADTYTAEITWSIAEVPDTPAQ</sequence>
<reference evidence="5" key="1">
    <citation type="submission" date="2017-05" db="EMBL/GenBank/DDBJ databases">
        <title>The Genome Sequence of EEnterococcus faecalis 9F2_4866.</title>
        <authorList>
            <consortium name="The Broad Institute Genomics Platform"/>
            <consortium name="The Broad Institute Genomic Center for Infectious Diseases"/>
            <person name="Earl A."/>
            <person name="Manson A."/>
            <person name="Schwartman J."/>
            <person name="Gilmore M."/>
            <person name="Abouelleil A."/>
            <person name="Cao P."/>
            <person name="Chapman S."/>
            <person name="Cusick C."/>
            <person name="Shea T."/>
            <person name="Young S."/>
            <person name="Neafsey D."/>
            <person name="Nusbaum C."/>
            <person name="Birren B."/>
        </authorList>
    </citation>
    <scope>NUCLEOTIDE SEQUENCE [LARGE SCALE GENOMIC DNA]</scope>
    <source>
        <strain evidence="5">12C11_DIV0727</strain>
    </source>
</reference>
<proteinExistence type="predicted"/>
<evidence type="ECO:0000313" key="5">
    <source>
        <dbReference type="Proteomes" id="UP000195080"/>
    </source>
</evidence>
<keyword evidence="2" id="KW-0732">Signal</keyword>
<dbReference type="InterPro" id="IPR027994">
    <property type="entry name" value="WxL_dom"/>
</dbReference>
<feature type="signal peptide" evidence="2">
    <location>
        <begin position="1"/>
        <end position="27"/>
    </location>
</feature>
<organism evidence="4 5">
    <name type="scientific">Candidatus Enterococcus lemimoniae</name>
    <dbReference type="NCBI Taxonomy" id="1834167"/>
    <lineage>
        <taxon>Bacteria</taxon>
        <taxon>Bacillati</taxon>
        <taxon>Bacillota</taxon>
        <taxon>Bacilli</taxon>
        <taxon>Lactobacillales</taxon>
        <taxon>Enterococcaceae</taxon>
        <taxon>Enterococcus</taxon>
    </lineage>
</organism>
<gene>
    <name evidence="4" type="ORF">A5866_002705</name>
</gene>
<dbReference type="EMBL" id="CP147248">
    <property type="protein sequence ID" value="WYJ87581.1"/>
    <property type="molecule type" value="Genomic_DNA"/>
</dbReference>
<accession>A0ABZ2T892</accession>
<dbReference type="Pfam" id="PF13731">
    <property type="entry name" value="WxL"/>
    <property type="match status" value="1"/>
</dbReference>
<dbReference type="RefSeq" id="WP_086281748.1">
    <property type="nucleotide sequence ID" value="NZ_CP147248.1"/>
</dbReference>
<name>A0ABZ2T892_9ENTE</name>
<evidence type="ECO:0000256" key="2">
    <source>
        <dbReference type="SAM" id="SignalP"/>
    </source>
</evidence>
<keyword evidence="5" id="KW-1185">Reference proteome</keyword>
<feature type="chain" id="PRO_5045585477" description="WxL domain-containing protein" evidence="2">
    <location>
        <begin position="28"/>
        <end position="262"/>
    </location>
</feature>
<feature type="region of interest" description="Disordered" evidence="1">
    <location>
        <begin position="39"/>
        <end position="61"/>
    </location>
</feature>
<evidence type="ECO:0000256" key="1">
    <source>
        <dbReference type="SAM" id="MobiDB-lite"/>
    </source>
</evidence>
<evidence type="ECO:0000259" key="3">
    <source>
        <dbReference type="Pfam" id="PF13731"/>
    </source>
</evidence>
<evidence type="ECO:0000313" key="4">
    <source>
        <dbReference type="EMBL" id="WYJ87581.1"/>
    </source>
</evidence>
<protein>
    <recommendedName>
        <fullName evidence="3">WxL domain-containing protein</fullName>
    </recommendedName>
</protein>
<feature type="compositionally biased region" description="Basic and acidic residues" evidence="1">
    <location>
        <begin position="44"/>
        <end position="61"/>
    </location>
</feature>
<dbReference type="Proteomes" id="UP000195080">
    <property type="component" value="Chromosome"/>
</dbReference>
<feature type="domain" description="WxL" evidence="3">
    <location>
        <begin position="28"/>
        <end position="257"/>
    </location>
</feature>